<dbReference type="PANTHER" id="PTHR43968">
    <property type="match status" value="1"/>
</dbReference>
<accession>A0A2P6TNR8</accession>
<evidence type="ECO:0000259" key="2">
    <source>
        <dbReference type="PROSITE" id="PS50405"/>
    </source>
</evidence>
<comment type="caution">
    <text evidence="3">The sequence shown here is derived from an EMBL/GenBank/DDBJ whole genome shotgun (WGS) entry which is preliminary data.</text>
</comment>
<dbReference type="InterPro" id="IPR036249">
    <property type="entry name" value="Thioredoxin-like_sf"/>
</dbReference>
<dbReference type="Pfam" id="PF13417">
    <property type="entry name" value="GST_N_3"/>
    <property type="match status" value="1"/>
</dbReference>
<dbReference type="Proteomes" id="UP000239899">
    <property type="component" value="Unassembled WGS sequence"/>
</dbReference>
<dbReference type="OrthoDB" id="4951845at2759"/>
<gene>
    <name evidence="3" type="ORF">C2E21_5504</name>
</gene>
<reference evidence="3 4" key="1">
    <citation type="journal article" date="2018" name="Plant J.">
        <title>Genome sequences of Chlorella sorokiniana UTEX 1602 and Micractinium conductrix SAG 241.80: implications to maltose excretion by a green alga.</title>
        <authorList>
            <person name="Arriola M.B."/>
            <person name="Velmurugan N."/>
            <person name="Zhang Y."/>
            <person name="Plunkett M.H."/>
            <person name="Hondzo H."/>
            <person name="Barney B.M."/>
        </authorList>
    </citation>
    <scope>NUCLEOTIDE SEQUENCE [LARGE SCALE GENOMIC DNA]</scope>
    <source>
        <strain evidence="4">UTEX 1602</strain>
    </source>
</reference>
<dbReference type="EMBL" id="LHPG02000010">
    <property type="protein sequence ID" value="PRW50987.1"/>
    <property type="molecule type" value="Genomic_DNA"/>
</dbReference>
<dbReference type="GO" id="GO:0005737">
    <property type="term" value="C:cytoplasm"/>
    <property type="evidence" value="ECO:0007669"/>
    <property type="project" value="TreeGrafter"/>
</dbReference>
<dbReference type="PROSITE" id="PS50405">
    <property type="entry name" value="GST_CTER"/>
    <property type="match status" value="1"/>
</dbReference>
<feature type="domain" description="GST N-terminal" evidence="1">
    <location>
        <begin position="29"/>
        <end position="115"/>
    </location>
</feature>
<dbReference type="InterPro" id="IPR040079">
    <property type="entry name" value="Glutathione_S-Trfase"/>
</dbReference>
<dbReference type="STRING" id="3076.A0A2P6TNR8"/>
<dbReference type="SUPFAM" id="SSF52833">
    <property type="entry name" value="Thioredoxin-like"/>
    <property type="match status" value="1"/>
</dbReference>
<evidence type="ECO:0000313" key="3">
    <source>
        <dbReference type="EMBL" id="PRW50987.1"/>
    </source>
</evidence>
<dbReference type="CDD" id="cd00570">
    <property type="entry name" value="GST_N_family"/>
    <property type="match status" value="1"/>
</dbReference>
<dbReference type="PANTHER" id="PTHR43968:SF6">
    <property type="entry name" value="GLUTATHIONE S-TRANSFERASE OMEGA"/>
    <property type="match status" value="1"/>
</dbReference>
<dbReference type="InterPro" id="IPR010987">
    <property type="entry name" value="Glutathione-S-Trfase_C-like"/>
</dbReference>
<dbReference type="PROSITE" id="PS50404">
    <property type="entry name" value="GST_NTER"/>
    <property type="match status" value="1"/>
</dbReference>
<dbReference type="InterPro" id="IPR050983">
    <property type="entry name" value="GST_Omega/HSP26"/>
</dbReference>
<evidence type="ECO:0000259" key="1">
    <source>
        <dbReference type="PROSITE" id="PS50404"/>
    </source>
</evidence>
<keyword evidence="4" id="KW-1185">Reference proteome</keyword>
<dbReference type="InterPro" id="IPR036282">
    <property type="entry name" value="Glutathione-S-Trfase_C_sf"/>
</dbReference>
<dbReference type="CDD" id="cd00299">
    <property type="entry name" value="GST_C_family"/>
    <property type="match status" value="1"/>
</dbReference>
<proteinExistence type="predicted"/>
<dbReference type="GO" id="GO:0016740">
    <property type="term" value="F:transferase activity"/>
    <property type="evidence" value="ECO:0007669"/>
    <property type="project" value="UniProtKB-KW"/>
</dbReference>
<dbReference type="SFLD" id="SFLDS00019">
    <property type="entry name" value="Glutathione_Transferase_(cytos"/>
    <property type="match status" value="1"/>
</dbReference>
<dbReference type="Gene3D" id="1.20.1050.10">
    <property type="match status" value="1"/>
</dbReference>
<dbReference type="SFLD" id="SFLDG00358">
    <property type="entry name" value="Main_(cytGST)"/>
    <property type="match status" value="1"/>
</dbReference>
<sequence length="264" mass="29181">MQARVLLRTPTLAASRVHRLSARRAMATMALQFWAAPVCPYAQRGWIALKETGAKHEYKAVDLHNKSPEFVELYRKVVQDPEANAKVPVLVDGELEITESPVVAEYILNKYGPSTGILPSEPAQLAKARLWADLWGSYVGPAQTAILQADTKAKVAEATDKMAAALKVMDAFLRSQGSTEGGAYFLGGRYSIAEVLTTSLLQRAIVYPKAYRGVDLRQLVKDNKLERFEAWMEAALARPSAQETHPDEAKLVEHGTKFTKPMQD</sequence>
<dbReference type="InterPro" id="IPR004045">
    <property type="entry name" value="Glutathione_S-Trfase_N"/>
</dbReference>
<dbReference type="AlphaFoldDB" id="A0A2P6TNR8"/>
<protein>
    <submittedName>
        <fullName evidence="3">Glutathione S-transferase</fullName>
    </submittedName>
</protein>
<dbReference type="Gene3D" id="3.40.30.10">
    <property type="entry name" value="Glutaredoxin"/>
    <property type="match status" value="1"/>
</dbReference>
<organism evidence="3 4">
    <name type="scientific">Chlorella sorokiniana</name>
    <name type="common">Freshwater green alga</name>
    <dbReference type="NCBI Taxonomy" id="3076"/>
    <lineage>
        <taxon>Eukaryota</taxon>
        <taxon>Viridiplantae</taxon>
        <taxon>Chlorophyta</taxon>
        <taxon>core chlorophytes</taxon>
        <taxon>Trebouxiophyceae</taxon>
        <taxon>Chlorellales</taxon>
        <taxon>Chlorellaceae</taxon>
        <taxon>Chlorella clade</taxon>
        <taxon>Chlorella</taxon>
    </lineage>
</organism>
<name>A0A2P6TNR8_CHLSO</name>
<feature type="domain" description="GST C-terminal" evidence="2">
    <location>
        <begin position="121"/>
        <end position="258"/>
    </location>
</feature>
<dbReference type="SUPFAM" id="SSF47616">
    <property type="entry name" value="GST C-terminal domain-like"/>
    <property type="match status" value="1"/>
</dbReference>
<evidence type="ECO:0000313" key="4">
    <source>
        <dbReference type="Proteomes" id="UP000239899"/>
    </source>
</evidence>